<dbReference type="RefSeq" id="WP_163106369.1">
    <property type="nucleotide sequence ID" value="NZ_JAAAWO010000005.1"/>
</dbReference>
<gene>
    <name evidence="1" type="ORF">GTQ48_08920</name>
</gene>
<comment type="caution">
    <text evidence="1">The sequence shown here is derived from an EMBL/GenBank/DDBJ whole genome shotgun (WGS) entry which is preliminary data.</text>
</comment>
<proteinExistence type="predicted"/>
<sequence>MINTKIYKAVYHLSEQLMEAANKDDRETFDALYKELNALCIEHEDTPKDHPEQWETLADFTEELVDALVIYAKALKKAEKINSKDHLSSIAFSMAQLQVECGQQYAAIKSLESAKVSANKIEDKELKEEIADMLATLSPDSEE</sequence>
<accession>A0A6N9TEA4</accession>
<keyword evidence="2" id="KW-1185">Reference proteome</keyword>
<protein>
    <submittedName>
        <fullName evidence="1">Tetratricopeptide repeat protein</fullName>
    </submittedName>
</protein>
<evidence type="ECO:0000313" key="2">
    <source>
        <dbReference type="Proteomes" id="UP000471381"/>
    </source>
</evidence>
<evidence type="ECO:0000313" key="1">
    <source>
        <dbReference type="EMBL" id="NDW15644.1"/>
    </source>
</evidence>
<name>A0A6N9TEA4_9ALTE</name>
<dbReference type="AlphaFoldDB" id="A0A6N9TEA4"/>
<dbReference type="Proteomes" id="UP000471381">
    <property type="component" value="Unassembled WGS sequence"/>
</dbReference>
<dbReference type="EMBL" id="JAAAWO010000005">
    <property type="protein sequence ID" value="NDW15644.1"/>
    <property type="molecule type" value="Genomic_DNA"/>
</dbReference>
<organism evidence="1 2">
    <name type="scientific">Alteromonas genovensis</name>
    <dbReference type="NCBI Taxonomy" id="471225"/>
    <lineage>
        <taxon>Bacteria</taxon>
        <taxon>Pseudomonadati</taxon>
        <taxon>Pseudomonadota</taxon>
        <taxon>Gammaproteobacteria</taxon>
        <taxon>Alteromonadales</taxon>
        <taxon>Alteromonadaceae</taxon>
        <taxon>Alteromonas/Salinimonas group</taxon>
        <taxon>Alteromonas</taxon>
    </lineage>
</organism>
<reference evidence="1 2" key="1">
    <citation type="submission" date="2020-01" db="EMBL/GenBank/DDBJ databases">
        <title>Genomes of bacteria type strains.</title>
        <authorList>
            <person name="Chen J."/>
            <person name="Zhu S."/>
            <person name="Yang J."/>
        </authorList>
    </citation>
    <scope>NUCLEOTIDE SEQUENCE [LARGE SCALE GENOMIC DNA]</scope>
    <source>
        <strain evidence="1 2">LMG 24078</strain>
    </source>
</reference>